<keyword evidence="2" id="KW-1185">Reference proteome</keyword>
<evidence type="ECO:0000313" key="2">
    <source>
        <dbReference type="Proteomes" id="UP000789405"/>
    </source>
</evidence>
<protein>
    <submittedName>
        <fullName evidence="1">12745_t:CDS:1</fullName>
    </submittedName>
</protein>
<feature type="non-terminal residue" evidence="1">
    <location>
        <position position="167"/>
    </location>
</feature>
<reference evidence="1" key="1">
    <citation type="submission" date="2021-06" db="EMBL/GenBank/DDBJ databases">
        <authorList>
            <person name="Kallberg Y."/>
            <person name="Tangrot J."/>
            <person name="Rosling A."/>
        </authorList>
    </citation>
    <scope>NUCLEOTIDE SEQUENCE</scope>
    <source>
        <strain evidence="1">MA453B</strain>
    </source>
</reference>
<dbReference type="AlphaFoldDB" id="A0A9N9DMW1"/>
<dbReference type="EMBL" id="CAJVPY010005602">
    <property type="protein sequence ID" value="CAG8646694.1"/>
    <property type="molecule type" value="Genomic_DNA"/>
</dbReference>
<organism evidence="1 2">
    <name type="scientific">Dentiscutata erythropus</name>
    <dbReference type="NCBI Taxonomy" id="1348616"/>
    <lineage>
        <taxon>Eukaryota</taxon>
        <taxon>Fungi</taxon>
        <taxon>Fungi incertae sedis</taxon>
        <taxon>Mucoromycota</taxon>
        <taxon>Glomeromycotina</taxon>
        <taxon>Glomeromycetes</taxon>
        <taxon>Diversisporales</taxon>
        <taxon>Gigasporaceae</taxon>
        <taxon>Dentiscutata</taxon>
    </lineage>
</organism>
<name>A0A9N9DMW1_9GLOM</name>
<comment type="caution">
    <text evidence="1">The sequence shown here is derived from an EMBL/GenBank/DDBJ whole genome shotgun (WGS) entry which is preliminary data.</text>
</comment>
<proteinExistence type="predicted"/>
<accession>A0A9N9DMW1</accession>
<sequence length="167" mass="18713">MIELLYGYLGVTNFTHKPDYKNRQMRAAQGKPVFPVQLSNDVNGCQSQAMHACNSQQHPILNDILFELEELSKEKTIEFITNFVEGDKQTAQLTSKTSTLSGNLAFSYDSGQQSMSLYYIPIQFDHANISKCSGSLDFLNATAQQSIHLKNICTLPENKNSSKELAR</sequence>
<evidence type="ECO:0000313" key="1">
    <source>
        <dbReference type="EMBL" id="CAG8646694.1"/>
    </source>
</evidence>
<gene>
    <name evidence="1" type="ORF">DERYTH_LOCUS9957</name>
</gene>
<dbReference type="Proteomes" id="UP000789405">
    <property type="component" value="Unassembled WGS sequence"/>
</dbReference>